<evidence type="ECO:0000256" key="3">
    <source>
        <dbReference type="ARBA" id="ARBA00022840"/>
    </source>
</evidence>
<proteinExistence type="predicted"/>
<dbReference type="Pfam" id="PF00005">
    <property type="entry name" value="ABC_tran"/>
    <property type="match status" value="1"/>
</dbReference>
<sequence>MKGLHWEGTLNTRNHETSLDVPAGRVLAVVGPNGAGKSTLLDLLCGLLKPDRGDLSIDGQVLVDSRHFVPAHRRRIGLLGQQPLLFPHLDVLGNVAYGPRAQRVRGAEAEARALEMLERLDAASLSSRKPGQLSGGQAARVALARALATRPRAMLIDEPFAAVDVEYTPRLRVAVKEALAEAGCPSIVVTHDPQDVKALADDIAVLENGRITESGPAAEIMSAPASNFGKLLFSNGQ</sequence>
<evidence type="ECO:0000259" key="4">
    <source>
        <dbReference type="PROSITE" id="PS50893"/>
    </source>
</evidence>
<accession>A0ABX7Y3I1</accession>
<keyword evidence="3 5" id="KW-0067">ATP-binding</keyword>
<dbReference type="Proteomes" id="UP000678513">
    <property type="component" value="Chromosome"/>
</dbReference>
<evidence type="ECO:0000256" key="2">
    <source>
        <dbReference type="ARBA" id="ARBA00022741"/>
    </source>
</evidence>
<gene>
    <name evidence="5" type="ORF">J5A65_10940</name>
</gene>
<dbReference type="PROSITE" id="PS50893">
    <property type="entry name" value="ABC_TRANSPORTER_2"/>
    <property type="match status" value="1"/>
</dbReference>
<dbReference type="Gene3D" id="3.40.50.300">
    <property type="entry name" value="P-loop containing nucleotide triphosphate hydrolases"/>
    <property type="match status" value="1"/>
</dbReference>
<evidence type="ECO:0000256" key="1">
    <source>
        <dbReference type="ARBA" id="ARBA00022448"/>
    </source>
</evidence>
<dbReference type="InterPro" id="IPR017871">
    <property type="entry name" value="ABC_transporter-like_CS"/>
</dbReference>
<dbReference type="InterPro" id="IPR003439">
    <property type="entry name" value="ABC_transporter-like_ATP-bd"/>
</dbReference>
<dbReference type="GO" id="GO:0005524">
    <property type="term" value="F:ATP binding"/>
    <property type="evidence" value="ECO:0007669"/>
    <property type="project" value="UniProtKB-KW"/>
</dbReference>
<dbReference type="InterPro" id="IPR050093">
    <property type="entry name" value="ABC_SmlMolc_Importer"/>
</dbReference>
<evidence type="ECO:0000313" key="6">
    <source>
        <dbReference type="Proteomes" id="UP000678513"/>
    </source>
</evidence>
<feature type="domain" description="ABC transporter" evidence="4">
    <location>
        <begin position="4"/>
        <end position="233"/>
    </location>
</feature>
<dbReference type="InterPro" id="IPR027417">
    <property type="entry name" value="P-loop_NTPase"/>
</dbReference>
<keyword evidence="6" id="KW-1185">Reference proteome</keyword>
<name>A0ABX7Y3I1_9ACTN</name>
<dbReference type="PANTHER" id="PTHR42781">
    <property type="entry name" value="SPERMIDINE/PUTRESCINE IMPORT ATP-BINDING PROTEIN POTA"/>
    <property type="match status" value="1"/>
</dbReference>
<dbReference type="PROSITE" id="PS00211">
    <property type="entry name" value="ABC_TRANSPORTER_1"/>
    <property type="match status" value="1"/>
</dbReference>
<dbReference type="SUPFAM" id="SSF52540">
    <property type="entry name" value="P-loop containing nucleoside triphosphate hydrolases"/>
    <property type="match status" value="1"/>
</dbReference>
<reference evidence="5 6" key="1">
    <citation type="submission" date="2021-03" db="EMBL/GenBank/DDBJ databases">
        <title>Human Oral Microbial Genomes.</title>
        <authorList>
            <person name="Johnston C.D."/>
            <person name="Chen T."/>
            <person name="Dewhirst F.E."/>
        </authorList>
    </citation>
    <scope>NUCLEOTIDE SEQUENCE [LARGE SCALE GENOMIC DNA]</scope>
    <source>
        <strain evidence="5 6">DSMZ 100122</strain>
    </source>
</reference>
<keyword evidence="1" id="KW-0813">Transport</keyword>
<dbReference type="InterPro" id="IPR003593">
    <property type="entry name" value="AAA+_ATPase"/>
</dbReference>
<keyword evidence="2" id="KW-0547">Nucleotide-binding</keyword>
<dbReference type="PANTHER" id="PTHR42781:SF4">
    <property type="entry name" value="SPERMIDINE_PUTRESCINE IMPORT ATP-BINDING PROTEIN POTA"/>
    <property type="match status" value="1"/>
</dbReference>
<dbReference type="RefSeq" id="WP_212321914.1">
    <property type="nucleotide sequence ID" value="NZ_AP024463.1"/>
</dbReference>
<evidence type="ECO:0000313" key="5">
    <source>
        <dbReference type="EMBL" id="QUC07444.1"/>
    </source>
</evidence>
<dbReference type="EMBL" id="CP072384">
    <property type="protein sequence ID" value="QUC07444.1"/>
    <property type="molecule type" value="Genomic_DNA"/>
</dbReference>
<organism evidence="5 6">
    <name type="scientific">Arachnia rubra</name>
    <dbReference type="NCBI Taxonomy" id="1547448"/>
    <lineage>
        <taxon>Bacteria</taxon>
        <taxon>Bacillati</taxon>
        <taxon>Actinomycetota</taxon>
        <taxon>Actinomycetes</taxon>
        <taxon>Propionibacteriales</taxon>
        <taxon>Propionibacteriaceae</taxon>
        <taxon>Arachnia</taxon>
    </lineage>
</organism>
<dbReference type="SMART" id="SM00382">
    <property type="entry name" value="AAA"/>
    <property type="match status" value="1"/>
</dbReference>
<protein>
    <submittedName>
        <fullName evidence="5">ATP-binding cassette domain-containing protein</fullName>
    </submittedName>
</protein>